<evidence type="ECO:0000256" key="2">
    <source>
        <dbReference type="ARBA" id="ARBA00022763"/>
    </source>
</evidence>
<evidence type="ECO:0000256" key="4">
    <source>
        <dbReference type="ARBA" id="ARBA00022833"/>
    </source>
</evidence>
<name>A0A9Q8V3I3_9GAMM</name>
<reference evidence="10" key="1">
    <citation type="submission" date="2022-03" db="EMBL/GenBank/DDBJ databases">
        <title>ESBL-producing Moellerella wisconsensis and Escherichia marmotae isolated from wild game meat.</title>
        <authorList>
            <person name="Biggel M."/>
        </authorList>
    </citation>
    <scope>NUCLEOTIDE SEQUENCE</scope>
    <source>
        <strain evidence="10">W51</strain>
    </source>
</reference>
<dbReference type="RefSeq" id="WP_241501258.1">
    <property type="nucleotide sequence ID" value="NZ_CAWQWH010000001.1"/>
</dbReference>
<evidence type="ECO:0000256" key="3">
    <source>
        <dbReference type="ARBA" id="ARBA00022801"/>
    </source>
</evidence>
<evidence type="ECO:0000313" key="10">
    <source>
        <dbReference type="EMBL" id="UNH30950.1"/>
    </source>
</evidence>
<dbReference type="Proteomes" id="UP000829116">
    <property type="component" value="Chromosome"/>
</dbReference>
<dbReference type="InterPro" id="IPR005019">
    <property type="entry name" value="Adenine_glyco"/>
</dbReference>
<evidence type="ECO:0000256" key="7">
    <source>
        <dbReference type="ARBA" id="ARBA00057608"/>
    </source>
</evidence>
<dbReference type="AlphaFoldDB" id="A0A9Q8V3I3"/>
<keyword evidence="3" id="KW-0378">Hydrolase</keyword>
<dbReference type="GeneID" id="79715799"/>
<dbReference type="NCBIfam" id="TIGR00624">
    <property type="entry name" value="tag"/>
    <property type="match status" value="1"/>
</dbReference>
<organism evidence="10 11">
    <name type="scientific">Moellerella wisconsensis</name>
    <dbReference type="NCBI Taxonomy" id="158849"/>
    <lineage>
        <taxon>Bacteria</taxon>
        <taxon>Pseudomonadati</taxon>
        <taxon>Pseudomonadota</taxon>
        <taxon>Gammaproteobacteria</taxon>
        <taxon>Enterobacterales</taxon>
        <taxon>Morganellaceae</taxon>
        <taxon>Moellerella</taxon>
    </lineage>
</organism>
<feature type="binding site" evidence="9">
    <location>
        <position position="10"/>
    </location>
    <ligand>
        <name>Zn(2+)</name>
        <dbReference type="ChEBI" id="CHEBI:29105"/>
    </ligand>
</feature>
<evidence type="ECO:0000256" key="1">
    <source>
        <dbReference type="ARBA" id="ARBA00022723"/>
    </source>
</evidence>
<evidence type="ECO:0000256" key="9">
    <source>
        <dbReference type="PIRSR" id="PIRSR604597-1"/>
    </source>
</evidence>
<dbReference type="PANTHER" id="PTHR30037">
    <property type="entry name" value="DNA-3-METHYLADENINE GLYCOSYLASE 1"/>
    <property type="match status" value="1"/>
</dbReference>
<dbReference type="EMBL" id="CP093245">
    <property type="protein sequence ID" value="UNH30950.1"/>
    <property type="molecule type" value="Genomic_DNA"/>
</dbReference>
<dbReference type="EC" id="3.2.2.20" evidence="8"/>
<proteinExistence type="predicted"/>
<dbReference type="FunFam" id="1.10.340.30:FF:000009">
    <property type="entry name" value="DNA-3-methyladenine glycosylase I"/>
    <property type="match status" value="1"/>
</dbReference>
<dbReference type="GO" id="GO:0006284">
    <property type="term" value="P:base-excision repair"/>
    <property type="evidence" value="ECO:0007669"/>
    <property type="project" value="InterPro"/>
</dbReference>
<dbReference type="SUPFAM" id="SSF48150">
    <property type="entry name" value="DNA-glycosylase"/>
    <property type="match status" value="1"/>
</dbReference>
<feature type="binding site" evidence="9">
    <location>
        <position position="23"/>
    </location>
    <ligand>
        <name>Zn(2+)</name>
        <dbReference type="ChEBI" id="CHEBI:29105"/>
    </ligand>
</feature>
<dbReference type="Gene3D" id="1.10.340.30">
    <property type="entry name" value="Hypothetical protein, domain 2"/>
    <property type="match status" value="1"/>
</dbReference>
<dbReference type="PANTHER" id="PTHR30037:SF4">
    <property type="entry name" value="DNA-3-METHYLADENINE GLYCOSYLASE I"/>
    <property type="match status" value="1"/>
</dbReference>
<evidence type="ECO:0000313" key="11">
    <source>
        <dbReference type="Proteomes" id="UP000829116"/>
    </source>
</evidence>
<feature type="binding site" evidence="9">
    <location>
        <position position="181"/>
    </location>
    <ligand>
        <name>Zn(2+)</name>
        <dbReference type="ChEBI" id="CHEBI:29105"/>
    </ligand>
</feature>
<evidence type="ECO:0000256" key="6">
    <source>
        <dbReference type="ARBA" id="ARBA00052558"/>
    </source>
</evidence>
<gene>
    <name evidence="10" type="ORF">MNY72_01045</name>
</gene>
<dbReference type="InterPro" id="IPR052891">
    <property type="entry name" value="DNA-3mA_glycosylase"/>
</dbReference>
<evidence type="ECO:0000256" key="8">
    <source>
        <dbReference type="ARBA" id="ARBA00066766"/>
    </source>
</evidence>
<protein>
    <recommendedName>
        <fullName evidence="8">DNA-3-methyladenine glycosylase I</fullName>
        <ecNumber evidence="8">3.2.2.20</ecNumber>
    </recommendedName>
</protein>
<keyword evidence="4 9" id="KW-0862">Zinc</keyword>
<dbReference type="GO" id="GO:0046872">
    <property type="term" value="F:metal ion binding"/>
    <property type="evidence" value="ECO:0007669"/>
    <property type="project" value="UniProtKB-KW"/>
</dbReference>
<dbReference type="GO" id="GO:0008725">
    <property type="term" value="F:DNA-3-methyladenine glycosylase activity"/>
    <property type="evidence" value="ECO:0007669"/>
    <property type="project" value="UniProtKB-EC"/>
</dbReference>
<keyword evidence="5" id="KW-0234">DNA repair</keyword>
<sequence length="188" mass="21890">MKIDNTPHRCDWVNDDPLYLSYHDHEWGKAIYDNQKLFELICLEGQQAGLSWYIVLKKRENYRELFFQFDPEKIAAMNSQHIENLIQDPRIIRHRGKIAAIISNAQAYLRMREQGEDFSTFIWQFVNHQPINNHWTELSAVPASTPQSDALADALKKRGFKFIGTTTCYAFMQATGMVNDHLINCPAK</sequence>
<feature type="binding site" evidence="9">
    <location>
        <position position="185"/>
    </location>
    <ligand>
        <name>Zn(2+)</name>
        <dbReference type="ChEBI" id="CHEBI:29105"/>
    </ligand>
</feature>
<comment type="catalytic activity">
    <reaction evidence="6">
        <text>Hydrolysis of alkylated DNA, releasing 3-methyladenine.</text>
        <dbReference type="EC" id="3.2.2.20"/>
    </reaction>
</comment>
<dbReference type="InterPro" id="IPR004597">
    <property type="entry name" value="Tag"/>
</dbReference>
<accession>A0A9Q8V3I3</accession>
<evidence type="ECO:0000256" key="5">
    <source>
        <dbReference type="ARBA" id="ARBA00023204"/>
    </source>
</evidence>
<keyword evidence="1 9" id="KW-0479">Metal-binding</keyword>
<keyword evidence="2" id="KW-0227">DNA damage</keyword>
<dbReference type="Pfam" id="PF03352">
    <property type="entry name" value="Adenine_glyco"/>
    <property type="match status" value="1"/>
</dbReference>
<dbReference type="InterPro" id="IPR011257">
    <property type="entry name" value="DNA_glycosylase"/>
</dbReference>
<comment type="function">
    <text evidence="7">Hydrolysis of the deoxyribose N-glycosidic bond to excise 3-methyladenine from the damaged DNA polymer formed by alkylation lesions.</text>
</comment>